<reference evidence="1 2" key="1">
    <citation type="journal article" date="2005" name="Nucleic Acids Res.">
        <title>Genomic blueprint of Hahella chejuensis, a marine microbe producing an algicidal agent.</title>
        <authorList>
            <person name="Jeong H."/>
            <person name="Yim J.H."/>
            <person name="Lee C."/>
            <person name="Choi S.-H."/>
            <person name="Park Y.K."/>
            <person name="Yoon S.H."/>
            <person name="Hur C.-G."/>
            <person name="Kang H.-Y."/>
            <person name="Kim D."/>
            <person name="Lee H.H."/>
            <person name="Park K.H."/>
            <person name="Park S.-H."/>
            <person name="Park H.-S."/>
            <person name="Lee H.K."/>
            <person name="Oh T.K."/>
            <person name="Kim J.F."/>
        </authorList>
    </citation>
    <scope>NUCLEOTIDE SEQUENCE [LARGE SCALE GENOMIC DNA]</scope>
    <source>
        <strain evidence="1 2">KCTC 2396</strain>
    </source>
</reference>
<evidence type="ECO:0000313" key="2">
    <source>
        <dbReference type="Proteomes" id="UP000000238"/>
    </source>
</evidence>
<name>Q2SBC9_HAHCH</name>
<dbReference type="AlphaFoldDB" id="Q2SBC9"/>
<gene>
    <name evidence="1" type="ordered locus">HCH_05376</name>
</gene>
<accession>Q2SBC9</accession>
<dbReference type="Proteomes" id="UP000000238">
    <property type="component" value="Chromosome"/>
</dbReference>
<evidence type="ECO:0000313" key="1">
    <source>
        <dbReference type="EMBL" id="ABC32045.1"/>
    </source>
</evidence>
<proteinExistence type="predicted"/>
<dbReference type="HOGENOM" id="CLU_130452_0_0_6"/>
<dbReference type="KEGG" id="hch:HCH_05376"/>
<dbReference type="OrthoDB" id="9181276at2"/>
<organism evidence="1 2">
    <name type="scientific">Hahella chejuensis (strain KCTC 2396)</name>
    <dbReference type="NCBI Taxonomy" id="349521"/>
    <lineage>
        <taxon>Bacteria</taxon>
        <taxon>Pseudomonadati</taxon>
        <taxon>Pseudomonadota</taxon>
        <taxon>Gammaproteobacteria</taxon>
        <taxon>Oceanospirillales</taxon>
        <taxon>Hahellaceae</taxon>
        <taxon>Hahella</taxon>
    </lineage>
</organism>
<sequence length="151" mass="17428">MSDKKQFAIVMLVSALFVLWILYGSLEIVFINDELKEDPVLSKYPYNFRVIEKDGRVAVMGTLHSNQKTLAKALRIVFPELRDERDNSRALLQAEKDFARMQTYAQDLVLKNEAFDFVRWELDENWLRVQGVPFEMQGPDAAPPMSEADAN</sequence>
<dbReference type="RefSeq" id="WP_011399109.1">
    <property type="nucleotide sequence ID" value="NC_007645.1"/>
</dbReference>
<protein>
    <submittedName>
        <fullName evidence="1">Uncharacterized protein</fullName>
    </submittedName>
</protein>
<keyword evidence="2" id="KW-1185">Reference proteome</keyword>
<dbReference type="EMBL" id="CP000155">
    <property type="protein sequence ID" value="ABC32045.1"/>
    <property type="molecule type" value="Genomic_DNA"/>
</dbReference>
<dbReference type="eggNOG" id="ENOG50333DE">
    <property type="taxonomic scope" value="Bacteria"/>
</dbReference>